<dbReference type="PANTHER" id="PTHR33991:SF1">
    <property type="entry name" value="DNA REPAIR PROTEIN RECO"/>
    <property type="match status" value="1"/>
</dbReference>
<dbReference type="AlphaFoldDB" id="A0A085Z6J6"/>
<dbReference type="InterPro" id="IPR037278">
    <property type="entry name" value="ARFGAP/RecO"/>
</dbReference>
<name>A0A085Z6J6_9FLAO</name>
<reference evidence="5 6" key="1">
    <citation type="submission" date="2014-07" db="EMBL/GenBank/DDBJ databases">
        <title>Genome of Chryseobacterium formosense LMG 24722.</title>
        <authorList>
            <person name="Pipes S.E."/>
            <person name="Stropko S.J."/>
            <person name="Newman J.D."/>
        </authorList>
    </citation>
    <scope>NUCLEOTIDE SEQUENCE [LARGE SCALE GENOMIC DNA]</scope>
    <source>
        <strain evidence="5 6">LMG 24722</strain>
    </source>
</reference>
<dbReference type="eggNOG" id="COG1381">
    <property type="taxonomic scope" value="Bacteria"/>
</dbReference>
<keyword evidence="3" id="KW-0234">DNA repair</keyword>
<accession>A0A085Z6J6</accession>
<keyword evidence="6" id="KW-1185">Reference proteome</keyword>
<dbReference type="OrthoDB" id="9789152at2"/>
<comment type="caution">
    <text evidence="5">The sequence shown here is derived from an EMBL/GenBank/DDBJ whole genome shotgun (WGS) entry which is preliminary data.</text>
</comment>
<evidence type="ECO:0000313" key="6">
    <source>
        <dbReference type="Proteomes" id="UP000028713"/>
    </source>
</evidence>
<dbReference type="InterPro" id="IPR003717">
    <property type="entry name" value="RecO"/>
</dbReference>
<dbReference type="InterPro" id="IPR012340">
    <property type="entry name" value="NA-bd_OB-fold"/>
</dbReference>
<evidence type="ECO:0000256" key="1">
    <source>
        <dbReference type="ARBA" id="ARBA00022763"/>
    </source>
</evidence>
<dbReference type="RefSeq" id="WP_034673994.1">
    <property type="nucleotide sequence ID" value="NZ_FPAP01000002.1"/>
</dbReference>
<dbReference type="SUPFAM" id="SSF57863">
    <property type="entry name" value="ArfGap/RecO-like zinc finger"/>
    <property type="match status" value="1"/>
</dbReference>
<dbReference type="STRING" id="236814.IX39_05170"/>
<dbReference type="Pfam" id="PF02565">
    <property type="entry name" value="RecO_C"/>
    <property type="match status" value="1"/>
</dbReference>
<dbReference type="GO" id="GO:0006302">
    <property type="term" value="P:double-strand break repair"/>
    <property type="evidence" value="ECO:0007669"/>
    <property type="project" value="TreeGrafter"/>
</dbReference>
<feature type="domain" description="DNA replication/recombination mediator RecO N-terminal" evidence="4">
    <location>
        <begin position="2"/>
        <end position="76"/>
    </location>
</feature>
<dbReference type="PANTHER" id="PTHR33991">
    <property type="entry name" value="DNA REPAIR PROTEIN RECO"/>
    <property type="match status" value="1"/>
</dbReference>
<gene>
    <name evidence="5" type="ORF">IX39_05170</name>
</gene>
<dbReference type="NCBIfam" id="TIGR00613">
    <property type="entry name" value="reco"/>
    <property type="match status" value="1"/>
</dbReference>
<dbReference type="GO" id="GO:0043590">
    <property type="term" value="C:bacterial nucleoid"/>
    <property type="evidence" value="ECO:0007669"/>
    <property type="project" value="TreeGrafter"/>
</dbReference>
<dbReference type="GO" id="GO:0006310">
    <property type="term" value="P:DNA recombination"/>
    <property type="evidence" value="ECO:0007669"/>
    <property type="project" value="UniProtKB-KW"/>
</dbReference>
<evidence type="ECO:0000256" key="2">
    <source>
        <dbReference type="ARBA" id="ARBA00023172"/>
    </source>
</evidence>
<protein>
    <submittedName>
        <fullName evidence="5">Recombinase RecO</fullName>
    </submittedName>
</protein>
<dbReference type="InterPro" id="IPR022572">
    <property type="entry name" value="DNA_rep/recomb_RecO_N"/>
</dbReference>
<keyword evidence="1" id="KW-0227">DNA damage</keyword>
<sequence length="228" mass="26415">MTSQNGFLLSFIKYGENDAVLHCFTEEDGFQTYFLKGIYSKKNKKKAFLLPLNKLNFSINTGRNTGIQTVSKFEMTEVSDIYTDIKANTVIFFIADFLNQILRNEHKNPLLFSAVDEFIHQLGQQNYRSHLIFLIKILKIQGVSPLLGKDNYLDPETGTFSPIGTHHFFDSESSLLWKLILSAQNPYEIKIPQALRKNFLDSILVYYHYHITDFKTPNSLEIIQQIFE</sequence>
<keyword evidence="2" id="KW-0233">DNA recombination</keyword>
<dbReference type="Gene3D" id="2.40.50.140">
    <property type="entry name" value="Nucleic acid-binding proteins"/>
    <property type="match status" value="1"/>
</dbReference>
<proteinExistence type="predicted"/>
<evidence type="ECO:0000313" key="5">
    <source>
        <dbReference type="EMBL" id="KFF00060.1"/>
    </source>
</evidence>
<dbReference type="EMBL" id="JPRP01000001">
    <property type="protein sequence ID" value="KFF00060.1"/>
    <property type="molecule type" value="Genomic_DNA"/>
</dbReference>
<evidence type="ECO:0000256" key="3">
    <source>
        <dbReference type="ARBA" id="ARBA00023204"/>
    </source>
</evidence>
<organism evidence="5 6">
    <name type="scientific">Chryseobacterium formosense</name>
    <dbReference type="NCBI Taxonomy" id="236814"/>
    <lineage>
        <taxon>Bacteria</taxon>
        <taxon>Pseudomonadati</taxon>
        <taxon>Bacteroidota</taxon>
        <taxon>Flavobacteriia</taxon>
        <taxon>Flavobacteriales</taxon>
        <taxon>Weeksellaceae</taxon>
        <taxon>Chryseobacterium group</taxon>
        <taxon>Chryseobacterium</taxon>
    </lineage>
</organism>
<dbReference type="SUPFAM" id="SSF50249">
    <property type="entry name" value="Nucleic acid-binding proteins"/>
    <property type="match status" value="1"/>
</dbReference>
<dbReference type="Pfam" id="PF11967">
    <property type="entry name" value="RecO_N"/>
    <property type="match status" value="1"/>
</dbReference>
<dbReference type="Proteomes" id="UP000028713">
    <property type="component" value="Unassembled WGS sequence"/>
</dbReference>
<evidence type="ECO:0000259" key="4">
    <source>
        <dbReference type="Pfam" id="PF11967"/>
    </source>
</evidence>